<dbReference type="EMBL" id="CAIIXF020000010">
    <property type="protein sequence ID" value="CAH1797692.1"/>
    <property type="molecule type" value="Genomic_DNA"/>
</dbReference>
<feature type="region of interest" description="Disordered" evidence="5">
    <location>
        <begin position="126"/>
        <end position="145"/>
    </location>
</feature>
<dbReference type="Pfam" id="PF14634">
    <property type="entry name" value="zf-RING_5"/>
    <property type="match status" value="1"/>
</dbReference>
<reference evidence="8" key="1">
    <citation type="submission" date="2022-03" db="EMBL/GenBank/DDBJ databases">
        <authorList>
            <person name="Martin C."/>
        </authorList>
    </citation>
    <scope>NUCLEOTIDE SEQUENCE</scope>
</reference>
<dbReference type="PANTHER" id="PTHR47156">
    <property type="entry name" value="PROTEIN CBG20824"/>
    <property type="match status" value="1"/>
</dbReference>
<dbReference type="InterPro" id="IPR017907">
    <property type="entry name" value="Znf_RING_CS"/>
</dbReference>
<dbReference type="GO" id="GO:0008270">
    <property type="term" value="F:zinc ion binding"/>
    <property type="evidence" value="ECO:0007669"/>
    <property type="project" value="UniProtKB-KW"/>
</dbReference>
<evidence type="ECO:0000256" key="6">
    <source>
        <dbReference type="SAM" id="Phobius"/>
    </source>
</evidence>
<dbReference type="PANTHER" id="PTHR47156:SF10">
    <property type="entry name" value="E3 UBIQUITIN-PROTEIN LIGASE TRIM-21-RELATED"/>
    <property type="match status" value="1"/>
</dbReference>
<dbReference type="InterPro" id="IPR052667">
    <property type="entry name" value="E3_ubiquitin-ligase_RING"/>
</dbReference>
<organism evidence="8 9">
    <name type="scientific">Owenia fusiformis</name>
    <name type="common">Polychaete worm</name>
    <dbReference type="NCBI Taxonomy" id="6347"/>
    <lineage>
        <taxon>Eukaryota</taxon>
        <taxon>Metazoa</taxon>
        <taxon>Spiralia</taxon>
        <taxon>Lophotrochozoa</taxon>
        <taxon>Annelida</taxon>
        <taxon>Polychaeta</taxon>
        <taxon>Sedentaria</taxon>
        <taxon>Canalipalpata</taxon>
        <taxon>Sabellida</taxon>
        <taxon>Oweniida</taxon>
        <taxon>Oweniidae</taxon>
        <taxon>Owenia</taxon>
    </lineage>
</organism>
<evidence type="ECO:0000313" key="9">
    <source>
        <dbReference type="Proteomes" id="UP000749559"/>
    </source>
</evidence>
<name>A0A8S4PUI5_OWEFU</name>
<evidence type="ECO:0000256" key="1">
    <source>
        <dbReference type="ARBA" id="ARBA00022723"/>
    </source>
</evidence>
<dbReference type="AlphaFoldDB" id="A0A8S4PUI5"/>
<keyword evidence="1" id="KW-0479">Metal-binding</keyword>
<evidence type="ECO:0000256" key="4">
    <source>
        <dbReference type="PROSITE-ProRule" id="PRU00175"/>
    </source>
</evidence>
<dbReference type="Proteomes" id="UP000749559">
    <property type="component" value="Unassembled WGS sequence"/>
</dbReference>
<sequence length="195" mass="22278">MGNIFAEPAENDNQPSSLGQTALERLRDQLECPICYKDYSSVPPNPPKILRCGHSFCAICIGRLKTYNSIKCPLCQKQTTSNGRRRNLPDNFLAKQILESVDEVSKINSTHRRCSTCSREQVQISTNDQSTMTNKKPTSDKSTMTLPETNRTLQRIKQQALNFIIFPFVLHVLCYCIEQFVDLVHFVSTSTWHYD</sequence>
<dbReference type="PROSITE" id="PS50089">
    <property type="entry name" value="ZF_RING_2"/>
    <property type="match status" value="1"/>
</dbReference>
<evidence type="ECO:0000256" key="2">
    <source>
        <dbReference type="ARBA" id="ARBA00022771"/>
    </source>
</evidence>
<keyword evidence="6" id="KW-0472">Membrane</keyword>
<accession>A0A8S4PUI5</accession>
<dbReference type="SMART" id="SM00184">
    <property type="entry name" value="RING"/>
    <property type="match status" value="1"/>
</dbReference>
<dbReference type="OrthoDB" id="9416842at2759"/>
<keyword evidence="6" id="KW-0812">Transmembrane</keyword>
<protein>
    <recommendedName>
        <fullName evidence="7">RING-type domain-containing protein</fullName>
    </recommendedName>
</protein>
<keyword evidence="3" id="KW-0862">Zinc</keyword>
<proteinExistence type="predicted"/>
<keyword evidence="2 4" id="KW-0863">Zinc-finger</keyword>
<dbReference type="PROSITE" id="PS00518">
    <property type="entry name" value="ZF_RING_1"/>
    <property type="match status" value="1"/>
</dbReference>
<gene>
    <name evidence="8" type="ORF">OFUS_LOCUS21928</name>
</gene>
<dbReference type="Gene3D" id="3.30.40.10">
    <property type="entry name" value="Zinc/RING finger domain, C3HC4 (zinc finger)"/>
    <property type="match status" value="1"/>
</dbReference>
<comment type="caution">
    <text evidence="8">The sequence shown here is derived from an EMBL/GenBank/DDBJ whole genome shotgun (WGS) entry which is preliminary data.</text>
</comment>
<evidence type="ECO:0000313" key="8">
    <source>
        <dbReference type="EMBL" id="CAH1797692.1"/>
    </source>
</evidence>
<evidence type="ECO:0000256" key="3">
    <source>
        <dbReference type="ARBA" id="ARBA00022833"/>
    </source>
</evidence>
<feature type="domain" description="RING-type" evidence="7">
    <location>
        <begin position="32"/>
        <end position="76"/>
    </location>
</feature>
<dbReference type="SUPFAM" id="SSF57850">
    <property type="entry name" value="RING/U-box"/>
    <property type="match status" value="1"/>
</dbReference>
<keyword evidence="6" id="KW-1133">Transmembrane helix</keyword>
<feature type="transmembrane region" description="Helical" evidence="6">
    <location>
        <begin position="160"/>
        <end position="181"/>
    </location>
</feature>
<feature type="non-terminal residue" evidence="8">
    <location>
        <position position="195"/>
    </location>
</feature>
<dbReference type="InterPro" id="IPR013083">
    <property type="entry name" value="Znf_RING/FYVE/PHD"/>
</dbReference>
<keyword evidence="9" id="KW-1185">Reference proteome</keyword>
<dbReference type="InterPro" id="IPR001841">
    <property type="entry name" value="Znf_RING"/>
</dbReference>
<evidence type="ECO:0000256" key="5">
    <source>
        <dbReference type="SAM" id="MobiDB-lite"/>
    </source>
</evidence>
<evidence type="ECO:0000259" key="7">
    <source>
        <dbReference type="PROSITE" id="PS50089"/>
    </source>
</evidence>